<keyword evidence="1" id="KW-1133">Transmembrane helix</keyword>
<feature type="transmembrane region" description="Helical" evidence="1">
    <location>
        <begin position="163"/>
        <end position="184"/>
    </location>
</feature>
<accession>A0A161XFE3</accession>
<feature type="transmembrane region" description="Helical" evidence="1">
    <location>
        <begin position="105"/>
        <end position="124"/>
    </location>
</feature>
<dbReference type="Proteomes" id="UP000076489">
    <property type="component" value="Unassembled WGS sequence"/>
</dbReference>
<proteinExistence type="predicted"/>
<evidence type="ECO:0000256" key="1">
    <source>
        <dbReference type="SAM" id="Phobius"/>
    </source>
</evidence>
<evidence type="ECO:0000313" key="3">
    <source>
        <dbReference type="Proteomes" id="UP000076489"/>
    </source>
</evidence>
<keyword evidence="1" id="KW-0472">Membrane</keyword>
<dbReference type="AlphaFoldDB" id="A0A161XFE3"/>
<organism evidence="2 3">
    <name type="scientific">Pseudomonas fluorescens</name>
    <dbReference type="NCBI Taxonomy" id="294"/>
    <lineage>
        <taxon>Bacteria</taxon>
        <taxon>Pseudomonadati</taxon>
        <taxon>Pseudomonadota</taxon>
        <taxon>Gammaproteobacteria</taxon>
        <taxon>Pseudomonadales</taxon>
        <taxon>Pseudomonadaceae</taxon>
        <taxon>Pseudomonas</taxon>
    </lineage>
</organism>
<gene>
    <name evidence="2" type="ORF">A1D17_02915</name>
</gene>
<keyword evidence="1" id="KW-0812">Transmembrane</keyword>
<name>A0A161XFE3_PSEFL</name>
<feature type="transmembrane region" description="Helical" evidence="1">
    <location>
        <begin position="77"/>
        <end position="98"/>
    </location>
</feature>
<dbReference type="EMBL" id="LUKJ01000002">
    <property type="protein sequence ID" value="KZN20508.1"/>
    <property type="molecule type" value="Genomic_DNA"/>
</dbReference>
<protein>
    <submittedName>
        <fullName evidence="2">Uncharacterized protein</fullName>
    </submittedName>
</protein>
<evidence type="ECO:0000313" key="2">
    <source>
        <dbReference type="EMBL" id="KZN20508.1"/>
    </source>
</evidence>
<reference evidence="2 3" key="2">
    <citation type="journal article" date="2018" name="Nature">
        <title>Mutant phenotypes for thousands of bacterial genes of unknown function.</title>
        <authorList>
            <person name="Price M.N."/>
            <person name="Wetmore K.M."/>
            <person name="Waters R.J."/>
            <person name="Callaghan M."/>
            <person name="Ray J."/>
            <person name="Liu H."/>
            <person name="Kuehl J.V."/>
            <person name="Melnyk R.A."/>
            <person name="Lamson J.S."/>
            <person name="Suh Y."/>
            <person name="Carlson H.K."/>
            <person name="Esquivel Z."/>
            <person name="Sadeeshkumar H."/>
            <person name="Chakraborty R."/>
            <person name="Zane G.M."/>
            <person name="Rubin B.E."/>
            <person name="Wall J.D."/>
            <person name="Visel A."/>
            <person name="Bristow J."/>
            <person name="Blow M.J."/>
            <person name="Arkin A.P."/>
            <person name="Deutschbauer A.M."/>
        </authorList>
    </citation>
    <scope>NUCLEOTIDE SEQUENCE [LARGE SCALE GENOMIC DNA]</scope>
    <source>
        <strain evidence="2 3">FW300-N1B4</strain>
    </source>
</reference>
<feature type="transmembrane region" description="Helical" evidence="1">
    <location>
        <begin position="136"/>
        <end position="156"/>
    </location>
</feature>
<feature type="transmembrane region" description="Helical" evidence="1">
    <location>
        <begin position="204"/>
        <end position="226"/>
    </location>
</feature>
<sequence>MSRTLRRRHIVIVFVQAKARAEMPEQRGCSMRALYLQIAIFGIGCVLILFSIWFSISVTFPPVRLTDGDGWTFGPRAAAHLIGFAGIVMAGWCFLHSFALMTSKALGCFVATLIVSMPVVIYLAIGMRGLIRPDVGKLLCVMILNALGACAMAVLLRLHFPKVFAPVPAMILAVVGAICMSLYWEGITQHLVNVYDGPPRGYTQLAQITCDIAGIAIGTLLVTCMLRQSRKHKLQASRF</sequence>
<reference evidence="3" key="1">
    <citation type="submission" date="2016-03" db="EMBL/GenBank/DDBJ databases">
        <authorList>
            <person name="Ray J."/>
            <person name="Price M."/>
            <person name="Deutschbauer A."/>
        </authorList>
    </citation>
    <scope>NUCLEOTIDE SEQUENCE [LARGE SCALE GENOMIC DNA]</scope>
    <source>
        <strain evidence="3">FW300-N1B4</strain>
    </source>
</reference>
<comment type="caution">
    <text evidence="2">The sequence shown here is derived from an EMBL/GenBank/DDBJ whole genome shotgun (WGS) entry which is preliminary data.</text>
</comment>
<feature type="transmembrane region" description="Helical" evidence="1">
    <location>
        <begin position="33"/>
        <end position="57"/>
    </location>
</feature>